<dbReference type="InterPro" id="IPR012296">
    <property type="entry name" value="Nuclease_put_TT1808"/>
</dbReference>
<gene>
    <name evidence="3" type="ORF">U27_03035</name>
</gene>
<evidence type="ECO:0000256" key="1">
    <source>
        <dbReference type="SAM" id="Coils"/>
    </source>
</evidence>
<sequence>MLTATRPQHRLTRTWSEHGEKSFALAQPETSEIIYPDSDGEPMGETGIHVQAIMYLYSALMTFFQAVADVYVATDMFLYYEEGNPKAVKAPDVMVIKGVDGTYERRSFKLWEEQRGPCVIFEVTSKSSMLEDLVNKSMLYAQLGVREYFIFDPLQEYLEPQLTGFRLEDHQYTHLDPDDQGRLFSQELGLQLVPDRNFLRLLNPKSGRLIPGHRDAADTIRQLEQQAEQEAQRAEQEARRAEQEKLRAEAAEAELTRLRALLGQNA</sequence>
<dbReference type="Pfam" id="PF05685">
    <property type="entry name" value="Uma2"/>
    <property type="match status" value="1"/>
</dbReference>
<organism evidence="3">
    <name type="scientific">Vecturithrix granuli</name>
    <dbReference type="NCBI Taxonomy" id="1499967"/>
    <lineage>
        <taxon>Bacteria</taxon>
        <taxon>Candidatus Moduliflexota</taxon>
        <taxon>Candidatus Vecturitrichia</taxon>
        <taxon>Candidatus Vecturitrichales</taxon>
        <taxon>Candidatus Vecturitrichaceae</taxon>
        <taxon>Candidatus Vecturithrix</taxon>
    </lineage>
</organism>
<keyword evidence="4" id="KW-1185">Reference proteome</keyword>
<dbReference type="Proteomes" id="UP000030661">
    <property type="component" value="Unassembled WGS sequence"/>
</dbReference>
<evidence type="ECO:0000313" key="4">
    <source>
        <dbReference type="Proteomes" id="UP000030661"/>
    </source>
</evidence>
<feature type="coiled-coil region" evidence="1">
    <location>
        <begin position="213"/>
        <end position="261"/>
    </location>
</feature>
<dbReference type="AlphaFoldDB" id="A0A081BUR8"/>
<keyword evidence="1" id="KW-0175">Coiled coil</keyword>
<dbReference type="HOGENOM" id="CLU_075279_0_1_0"/>
<proteinExistence type="predicted"/>
<dbReference type="eggNOG" id="COG4636">
    <property type="taxonomic scope" value="Bacteria"/>
</dbReference>
<accession>A0A081BUR8</accession>
<evidence type="ECO:0000313" key="3">
    <source>
        <dbReference type="EMBL" id="GAK56073.1"/>
    </source>
</evidence>
<reference evidence="3" key="1">
    <citation type="journal article" date="2015" name="PeerJ">
        <title>First genomic representation of candidate bacterial phylum KSB3 points to enhanced environmental sensing as a trigger of wastewater bulking.</title>
        <authorList>
            <person name="Sekiguchi Y."/>
            <person name="Ohashi A."/>
            <person name="Parks D.H."/>
            <person name="Yamauchi T."/>
            <person name="Tyson G.W."/>
            <person name="Hugenholtz P."/>
        </authorList>
    </citation>
    <scope>NUCLEOTIDE SEQUENCE [LARGE SCALE GENOMIC DNA]</scope>
</reference>
<dbReference type="InterPro" id="IPR011335">
    <property type="entry name" value="Restrct_endonuc-II-like"/>
</dbReference>
<dbReference type="Gene3D" id="3.90.1570.10">
    <property type="entry name" value="tt1808, chain A"/>
    <property type="match status" value="1"/>
</dbReference>
<evidence type="ECO:0000259" key="2">
    <source>
        <dbReference type="Pfam" id="PF05685"/>
    </source>
</evidence>
<name>A0A081BUR8_VECG1</name>
<dbReference type="STRING" id="1499967.U27_03035"/>
<dbReference type="SUPFAM" id="SSF52980">
    <property type="entry name" value="Restriction endonuclease-like"/>
    <property type="match status" value="1"/>
</dbReference>
<dbReference type="InterPro" id="IPR008538">
    <property type="entry name" value="Uma2"/>
</dbReference>
<protein>
    <recommendedName>
        <fullName evidence="2">Putative restriction endonuclease domain-containing protein</fullName>
    </recommendedName>
</protein>
<feature type="domain" description="Putative restriction endonuclease" evidence="2">
    <location>
        <begin position="31"/>
        <end position="191"/>
    </location>
</feature>
<dbReference type="PANTHER" id="PTHR33352">
    <property type="entry name" value="SLR1095 PROTEIN"/>
    <property type="match status" value="1"/>
</dbReference>
<dbReference type="EMBL" id="DF820464">
    <property type="protein sequence ID" value="GAK56073.1"/>
    <property type="molecule type" value="Genomic_DNA"/>
</dbReference>
<dbReference type="PANTHER" id="PTHR33352:SF3">
    <property type="entry name" value="SLR1612 PROTEIN"/>
    <property type="match status" value="1"/>
</dbReference>
<dbReference type="CDD" id="cd06260">
    <property type="entry name" value="DUF820-like"/>
    <property type="match status" value="1"/>
</dbReference>